<organism evidence="1 2">
    <name type="scientific">Halteria grandinella</name>
    <dbReference type="NCBI Taxonomy" id="5974"/>
    <lineage>
        <taxon>Eukaryota</taxon>
        <taxon>Sar</taxon>
        <taxon>Alveolata</taxon>
        <taxon>Ciliophora</taxon>
        <taxon>Intramacronucleata</taxon>
        <taxon>Spirotrichea</taxon>
        <taxon>Stichotrichia</taxon>
        <taxon>Sporadotrichida</taxon>
        <taxon>Halteriidae</taxon>
        <taxon>Halteria</taxon>
    </lineage>
</organism>
<gene>
    <name evidence="1" type="ORF">FGO68_gene7132</name>
</gene>
<evidence type="ECO:0000313" key="1">
    <source>
        <dbReference type="EMBL" id="TNV77466.1"/>
    </source>
</evidence>
<dbReference type="AlphaFoldDB" id="A0A8J8T0W9"/>
<proteinExistence type="predicted"/>
<accession>A0A8J8T0W9</accession>
<sequence length="72" mass="8604">MLRNLIERVQTLMSFLMNQQQISQGYKERHGYKAKIELIKNSSYWKKRLPIKWREPIQPKPSHCLESYGAAL</sequence>
<evidence type="ECO:0000313" key="2">
    <source>
        <dbReference type="Proteomes" id="UP000785679"/>
    </source>
</evidence>
<name>A0A8J8T0W9_HALGN</name>
<protein>
    <submittedName>
        <fullName evidence="1">Uncharacterized protein</fullName>
    </submittedName>
</protein>
<comment type="caution">
    <text evidence="1">The sequence shown here is derived from an EMBL/GenBank/DDBJ whole genome shotgun (WGS) entry which is preliminary data.</text>
</comment>
<reference evidence="1" key="1">
    <citation type="submission" date="2019-06" db="EMBL/GenBank/DDBJ databases">
        <authorList>
            <person name="Zheng W."/>
        </authorList>
    </citation>
    <scope>NUCLEOTIDE SEQUENCE</scope>
    <source>
        <strain evidence="1">QDHG01</strain>
    </source>
</reference>
<dbReference type="EMBL" id="RRYP01011862">
    <property type="protein sequence ID" value="TNV77466.1"/>
    <property type="molecule type" value="Genomic_DNA"/>
</dbReference>
<keyword evidence="2" id="KW-1185">Reference proteome</keyword>
<dbReference type="Proteomes" id="UP000785679">
    <property type="component" value="Unassembled WGS sequence"/>
</dbReference>